<dbReference type="GO" id="GO:0016020">
    <property type="term" value="C:membrane"/>
    <property type="evidence" value="ECO:0007669"/>
    <property type="project" value="UniProtKB-SubCell"/>
</dbReference>
<evidence type="ECO:0000256" key="5">
    <source>
        <dbReference type="SAM" id="Phobius"/>
    </source>
</evidence>
<protein>
    <submittedName>
        <fullName evidence="6">Colicin V production protein</fullName>
    </submittedName>
</protein>
<keyword evidence="2 5" id="KW-0812">Transmembrane</keyword>
<feature type="transmembrane region" description="Helical" evidence="5">
    <location>
        <begin position="114"/>
        <end position="138"/>
    </location>
</feature>
<evidence type="ECO:0000256" key="2">
    <source>
        <dbReference type="ARBA" id="ARBA00022692"/>
    </source>
</evidence>
<comment type="caution">
    <text evidence="6">The sequence shown here is derived from an EMBL/GenBank/DDBJ whole genome shotgun (WGS) entry which is preliminary data.</text>
</comment>
<gene>
    <name evidence="6" type="ORF">DBT_0487</name>
</gene>
<evidence type="ECO:0000313" key="6">
    <source>
        <dbReference type="EMBL" id="OCC16025.1"/>
    </source>
</evidence>
<evidence type="ECO:0000256" key="4">
    <source>
        <dbReference type="ARBA" id="ARBA00023136"/>
    </source>
</evidence>
<dbReference type="InterPro" id="IPR052719">
    <property type="entry name" value="CvpA-like"/>
</dbReference>
<dbReference type="PANTHER" id="PTHR36926:SF1">
    <property type="entry name" value="COLICIN V PRODUCTION PROTEIN"/>
    <property type="match status" value="1"/>
</dbReference>
<dbReference type="RefSeq" id="WP_067616039.1">
    <property type="nucleotide sequence ID" value="NZ_MAGO01000002.1"/>
</dbReference>
<reference evidence="6 7" key="1">
    <citation type="submission" date="2016-06" db="EMBL/GenBank/DDBJ databases">
        <title>Respiratory ammonification of nitrate coupled to the oxidation of elemental sulfur in deep-sea autotrophic thermophilic bacteria.</title>
        <authorList>
            <person name="Slobodkina G.B."/>
            <person name="Mardanov A.V."/>
            <person name="Ravin N.V."/>
            <person name="Frolova A.A."/>
            <person name="Viryasiv M.B."/>
            <person name="Chernyh N.A."/>
            <person name="Bonch-Osmolovskaya E.A."/>
            <person name="Slobodkin A.I."/>
        </authorList>
    </citation>
    <scope>NUCLEOTIDE SEQUENCE [LARGE SCALE GENOMIC DNA]</scope>
    <source>
        <strain evidence="6 7">S69</strain>
    </source>
</reference>
<proteinExistence type="predicted"/>
<evidence type="ECO:0000256" key="3">
    <source>
        <dbReference type="ARBA" id="ARBA00022989"/>
    </source>
</evidence>
<comment type="subcellular location">
    <subcellularLocation>
        <location evidence="1">Membrane</location>
        <topology evidence="1">Multi-pass membrane protein</topology>
    </subcellularLocation>
</comment>
<sequence>MTFDIVFDIFGVHLNLLDLILGSIILYCLLRGIFLGFIRSFTGIIGILVGFWAAINFHPLIAHRLGFFIDNPIACFLIAFILIYLCVYVFFIITGHLLRFMIKALRLSWIDSALGVFLGLVKGMILVGIVCFLLTVLLPNKSTLLKTSFLYPRLTTILRSVTLMVPSDIKANFMWKWRRNLGQFDKKERYGI</sequence>
<organism evidence="6 7">
    <name type="scientific">Dissulfuribacter thermophilus</name>
    <dbReference type="NCBI Taxonomy" id="1156395"/>
    <lineage>
        <taxon>Bacteria</taxon>
        <taxon>Pseudomonadati</taxon>
        <taxon>Thermodesulfobacteriota</taxon>
        <taxon>Dissulfuribacteria</taxon>
        <taxon>Dissulfuribacterales</taxon>
        <taxon>Dissulfuribacteraceae</taxon>
        <taxon>Dissulfuribacter</taxon>
    </lineage>
</organism>
<accession>A0A1B9F888</accession>
<feature type="transmembrane region" description="Helical" evidence="5">
    <location>
        <begin position="37"/>
        <end position="55"/>
    </location>
</feature>
<feature type="transmembrane region" description="Helical" evidence="5">
    <location>
        <begin position="12"/>
        <end position="30"/>
    </location>
</feature>
<evidence type="ECO:0000256" key="1">
    <source>
        <dbReference type="ARBA" id="ARBA00004141"/>
    </source>
</evidence>
<dbReference type="AlphaFoldDB" id="A0A1B9F888"/>
<dbReference type="GO" id="GO:0009403">
    <property type="term" value="P:toxin biosynthetic process"/>
    <property type="evidence" value="ECO:0007669"/>
    <property type="project" value="InterPro"/>
</dbReference>
<dbReference type="Proteomes" id="UP000093080">
    <property type="component" value="Unassembled WGS sequence"/>
</dbReference>
<keyword evidence="7" id="KW-1185">Reference proteome</keyword>
<dbReference type="EMBL" id="MAGO01000002">
    <property type="protein sequence ID" value="OCC16025.1"/>
    <property type="molecule type" value="Genomic_DNA"/>
</dbReference>
<keyword evidence="4 5" id="KW-0472">Membrane</keyword>
<feature type="transmembrane region" description="Helical" evidence="5">
    <location>
        <begin position="67"/>
        <end position="93"/>
    </location>
</feature>
<dbReference type="InterPro" id="IPR003825">
    <property type="entry name" value="Colicin-V_CvpA"/>
</dbReference>
<evidence type="ECO:0000313" key="7">
    <source>
        <dbReference type="Proteomes" id="UP000093080"/>
    </source>
</evidence>
<keyword evidence="3 5" id="KW-1133">Transmembrane helix</keyword>
<dbReference type="Pfam" id="PF02674">
    <property type="entry name" value="Colicin_V"/>
    <property type="match status" value="1"/>
</dbReference>
<dbReference type="STRING" id="1156395.DBT_0487"/>
<name>A0A1B9F888_9BACT</name>
<dbReference type="PANTHER" id="PTHR36926">
    <property type="entry name" value="COLICIN V PRODUCTION PROTEIN"/>
    <property type="match status" value="1"/>
</dbReference>